<dbReference type="EMBL" id="JBBMFK010000003">
    <property type="protein sequence ID" value="MEQ2442307.1"/>
    <property type="molecule type" value="Genomic_DNA"/>
</dbReference>
<accession>A0ABV1E6N7</accession>
<dbReference type="InterPro" id="IPR010998">
    <property type="entry name" value="Integrase_recombinase_N"/>
</dbReference>
<dbReference type="InterPro" id="IPR050090">
    <property type="entry name" value="Tyrosine_recombinase_XerCD"/>
</dbReference>
<comment type="function">
    <text evidence="1">Site-specific tyrosine recombinase, which acts by catalyzing the cutting and rejoining of the recombining DNA molecules.</text>
</comment>
<dbReference type="Pfam" id="PF02899">
    <property type="entry name" value="Phage_int_SAM_1"/>
    <property type="match status" value="1"/>
</dbReference>
<dbReference type="PROSITE" id="PS51900">
    <property type="entry name" value="CB"/>
    <property type="match status" value="1"/>
</dbReference>
<dbReference type="Pfam" id="PF00589">
    <property type="entry name" value="Phage_integrase"/>
    <property type="match status" value="1"/>
</dbReference>
<feature type="domain" description="Core-binding (CB)" evidence="8">
    <location>
        <begin position="7"/>
        <end position="85"/>
    </location>
</feature>
<dbReference type="PROSITE" id="PS51898">
    <property type="entry name" value="TYR_RECOMBINASE"/>
    <property type="match status" value="1"/>
</dbReference>
<dbReference type="Gene3D" id="1.10.443.10">
    <property type="entry name" value="Intergrase catalytic core"/>
    <property type="match status" value="1"/>
</dbReference>
<evidence type="ECO:0000256" key="2">
    <source>
        <dbReference type="ARBA" id="ARBA00008857"/>
    </source>
</evidence>
<protein>
    <submittedName>
        <fullName evidence="9">Tyrosine-type recombinase/integrase</fullName>
    </submittedName>
</protein>
<organism evidence="9 10">
    <name type="scientific">Pseudoflavonifractor intestinihominis</name>
    <dbReference type="NCBI Taxonomy" id="3133171"/>
    <lineage>
        <taxon>Bacteria</taxon>
        <taxon>Bacillati</taxon>
        <taxon>Bacillota</taxon>
        <taxon>Clostridia</taxon>
        <taxon>Eubacteriales</taxon>
        <taxon>Oscillospiraceae</taxon>
        <taxon>Pseudoflavonifractor</taxon>
    </lineage>
</organism>
<reference evidence="9 10" key="1">
    <citation type="submission" date="2024-03" db="EMBL/GenBank/DDBJ databases">
        <title>Human intestinal bacterial collection.</title>
        <authorList>
            <person name="Pauvert C."/>
            <person name="Hitch T.C.A."/>
            <person name="Clavel T."/>
        </authorList>
    </citation>
    <scope>NUCLEOTIDE SEQUENCE [LARGE SCALE GENOMIC DNA]</scope>
    <source>
        <strain evidence="9 10">CLA-AP-H29</strain>
    </source>
</reference>
<comment type="caution">
    <text evidence="9">The sequence shown here is derived from an EMBL/GenBank/DDBJ whole genome shotgun (WGS) entry which is preliminary data.</text>
</comment>
<dbReference type="Proteomes" id="UP001464378">
    <property type="component" value="Unassembled WGS sequence"/>
</dbReference>
<feature type="domain" description="Tyr recombinase" evidence="7">
    <location>
        <begin position="103"/>
        <end position="277"/>
    </location>
</feature>
<evidence type="ECO:0000259" key="8">
    <source>
        <dbReference type="PROSITE" id="PS51900"/>
    </source>
</evidence>
<keyword evidence="3" id="KW-0229">DNA integration</keyword>
<evidence type="ECO:0000259" key="7">
    <source>
        <dbReference type="PROSITE" id="PS51898"/>
    </source>
</evidence>
<dbReference type="PANTHER" id="PTHR30349:SF89">
    <property type="entry name" value="INTEGRASE_RECOMBINASE"/>
    <property type="match status" value="1"/>
</dbReference>
<evidence type="ECO:0000256" key="3">
    <source>
        <dbReference type="ARBA" id="ARBA00022908"/>
    </source>
</evidence>
<keyword evidence="4 6" id="KW-0238">DNA-binding</keyword>
<keyword evidence="5" id="KW-0233">DNA recombination</keyword>
<evidence type="ECO:0000256" key="6">
    <source>
        <dbReference type="PROSITE-ProRule" id="PRU01248"/>
    </source>
</evidence>
<dbReference type="Gene3D" id="1.10.150.130">
    <property type="match status" value="1"/>
</dbReference>
<dbReference type="RefSeq" id="WP_204832623.1">
    <property type="nucleotide sequence ID" value="NZ_JBBMFK010000003.1"/>
</dbReference>
<dbReference type="InterPro" id="IPR013762">
    <property type="entry name" value="Integrase-like_cat_sf"/>
</dbReference>
<sequence>MRTKNHTLTAALIRRYADYLREQERSTATIQKYTHDLSALLEYLQGGALTKALLIGWKEALAADHAPATVNSMLVAVNGFLRFMGWHALTVRLLKIQRPLFREEQRELSKAEYARLVNAAQRAGNERLALILQTICATGIRVSELRFISAEAVRSGRAEVSNKGKRRTVFLPDRLRRLLKTYLKKQKITAGAVFVTRTGRPLDRSNIWRAMKALCESAGVEPSKVFPHNLRHLFARAYYALEKDLARLADILGHSSVNTTRIYTMESGAVHAQQISRMGLVIT</sequence>
<evidence type="ECO:0000256" key="4">
    <source>
        <dbReference type="ARBA" id="ARBA00023125"/>
    </source>
</evidence>
<evidence type="ECO:0000256" key="1">
    <source>
        <dbReference type="ARBA" id="ARBA00003283"/>
    </source>
</evidence>
<evidence type="ECO:0000313" key="9">
    <source>
        <dbReference type="EMBL" id="MEQ2442307.1"/>
    </source>
</evidence>
<gene>
    <name evidence="9" type="ORF">WMO64_02360</name>
</gene>
<evidence type="ECO:0000313" key="10">
    <source>
        <dbReference type="Proteomes" id="UP001464378"/>
    </source>
</evidence>
<proteinExistence type="inferred from homology"/>
<dbReference type="InterPro" id="IPR011010">
    <property type="entry name" value="DNA_brk_join_enz"/>
</dbReference>
<dbReference type="PANTHER" id="PTHR30349">
    <property type="entry name" value="PHAGE INTEGRASE-RELATED"/>
    <property type="match status" value="1"/>
</dbReference>
<dbReference type="SUPFAM" id="SSF56349">
    <property type="entry name" value="DNA breaking-rejoining enzymes"/>
    <property type="match status" value="1"/>
</dbReference>
<name>A0ABV1E6N7_9FIRM</name>
<dbReference type="InterPro" id="IPR002104">
    <property type="entry name" value="Integrase_catalytic"/>
</dbReference>
<dbReference type="InterPro" id="IPR004107">
    <property type="entry name" value="Integrase_SAM-like_N"/>
</dbReference>
<evidence type="ECO:0000256" key="5">
    <source>
        <dbReference type="ARBA" id="ARBA00023172"/>
    </source>
</evidence>
<keyword evidence="10" id="KW-1185">Reference proteome</keyword>
<comment type="similarity">
    <text evidence="2">Belongs to the 'phage' integrase family.</text>
</comment>
<dbReference type="InterPro" id="IPR044068">
    <property type="entry name" value="CB"/>
</dbReference>